<proteinExistence type="predicted"/>
<dbReference type="Proteomes" id="UP000449678">
    <property type="component" value="Unassembled WGS sequence"/>
</dbReference>
<gene>
    <name evidence="1" type="ORF">GTP38_25560</name>
</gene>
<keyword evidence="2" id="KW-1185">Reference proteome</keyword>
<sequence length="58" mass="6328">ALRARLQRAAYHAAQQAPAAEAAALPVPEDVQHLSPRAQQAYQQLQQALQQAQAARKE</sequence>
<dbReference type="EMBL" id="WWCO01000056">
    <property type="protein sequence ID" value="MYM37694.1"/>
    <property type="molecule type" value="Genomic_DNA"/>
</dbReference>
<protein>
    <submittedName>
        <fullName evidence="1">Uncharacterized protein</fullName>
    </submittedName>
</protein>
<evidence type="ECO:0000313" key="1">
    <source>
        <dbReference type="EMBL" id="MYM37694.1"/>
    </source>
</evidence>
<organism evidence="1 2">
    <name type="scientific">Duganella lactea</name>
    <dbReference type="NCBI Taxonomy" id="2692173"/>
    <lineage>
        <taxon>Bacteria</taxon>
        <taxon>Pseudomonadati</taxon>
        <taxon>Pseudomonadota</taxon>
        <taxon>Betaproteobacteria</taxon>
        <taxon>Burkholderiales</taxon>
        <taxon>Oxalobacteraceae</taxon>
        <taxon>Telluria group</taxon>
        <taxon>Duganella</taxon>
    </lineage>
</organism>
<reference evidence="1 2" key="1">
    <citation type="submission" date="2019-12" db="EMBL/GenBank/DDBJ databases">
        <title>Novel species isolated from a subtropical stream in China.</title>
        <authorList>
            <person name="Lu H."/>
        </authorList>
    </citation>
    <scope>NUCLEOTIDE SEQUENCE [LARGE SCALE GENOMIC DNA]</scope>
    <source>
        <strain evidence="1 2">FT94W</strain>
    </source>
</reference>
<feature type="non-terminal residue" evidence="1">
    <location>
        <position position="1"/>
    </location>
</feature>
<name>A0ABW9VDH2_9BURK</name>
<accession>A0ABW9VDH2</accession>
<evidence type="ECO:0000313" key="2">
    <source>
        <dbReference type="Proteomes" id="UP000449678"/>
    </source>
</evidence>
<comment type="caution">
    <text evidence="1">The sequence shown here is derived from an EMBL/GenBank/DDBJ whole genome shotgun (WGS) entry which is preliminary data.</text>
</comment>